<dbReference type="SUPFAM" id="SSF53335">
    <property type="entry name" value="S-adenosyl-L-methionine-dependent methyltransferases"/>
    <property type="match status" value="1"/>
</dbReference>
<organism evidence="4 5">
    <name type="scientific">Pristionchus pacificus</name>
    <name type="common">Parasitic nematode worm</name>
    <dbReference type="NCBI Taxonomy" id="54126"/>
    <lineage>
        <taxon>Eukaryota</taxon>
        <taxon>Metazoa</taxon>
        <taxon>Ecdysozoa</taxon>
        <taxon>Nematoda</taxon>
        <taxon>Chromadorea</taxon>
        <taxon>Rhabditida</taxon>
        <taxon>Rhabditina</taxon>
        <taxon>Diplogasteromorpha</taxon>
        <taxon>Diplogasteroidea</taxon>
        <taxon>Neodiplogasteridae</taxon>
        <taxon>Pristionchus</taxon>
    </lineage>
</organism>
<evidence type="ECO:0000256" key="1">
    <source>
        <dbReference type="SAM" id="Phobius"/>
    </source>
</evidence>
<keyword evidence="1" id="KW-0472">Membrane</keyword>
<dbReference type="Gene3D" id="3.40.50.150">
    <property type="entry name" value="Vaccinia Virus protein VP39"/>
    <property type="match status" value="1"/>
</dbReference>
<dbReference type="InterPro" id="IPR002602">
    <property type="entry name" value="DB"/>
</dbReference>
<keyword evidence="5" id="KW-1185">Reference proteome</keyword>
<feature type="chain" id="PRO_5035724859" description="Domain of unknown function DB domain-containing protein" evidence="2">
    <location>
        <begin position="19"/>
        <end position="811"/>
    </location>
</feature>
<evidence type="ECO:0000259" key="3">
    <source>
        <dbReference type="Pfam" id="PF01682"/>
    </source>
</evidence>
<feature type="domain" description="Domain of unknown function DB" evidence="3">
    <location>
        <begin position="96"/>
        <end position="196"/>
    </location>
</feature>
<gene>
    <name evidence="4" type="primary">WBGene00089914</name>
</gene>
<feature type="signal peptide" evidence="2">
    <location>
        <begin position="1"/>
        <end position="18"/>
    </location>
</feature>
<accession>A0A8R1U2G7</accession>
<evidence type="ECO:0000256" key="2">
    <source>
        <dbReference type="SAM" id="SignalP"/>
    </source>
</evidence>
<keyword evidence="1" id="KW-0812">Transmembrane</keyword>
<keyword evidence="2" id="KW-0732">Signal</keyword>
<dbReference type="AlphaFoldDB" id="A0A8R1U2G7"/>
<keyword evidence="1" id="KW-1133">Transmembrane helix</keyword>
<dbReference type="Proteomes" id="UP000005239">
    <property type="component" value="Unassembled WGS sequence"/>
</dbReference>
<evidence type="ECO:0000313" key="5">
    <source>
        <dbReference type="Proteomes" id="UP000005239"/>
    </source>
</evidence>
<dbReference type="EnsemblMetazoa" id="PPA00360.1">
    <property type="protein sequence ID" value="PPA00360.1"/>
    <property type="gene ID" value="WBGene00089914"/>
</dbReference>
<name>A0A8R1U2G7_PRIPA</name>
<protein>
    <recommendedName>
        <fullName evidence="3">Domain of unknown function DB domain-containing protein</fullName>
    </recommendedName>
</protein>
<reference evidence="5" key="1">
    <citation type="journal article" date="2008" name="Nat. Genet.">
        <title>The Pristionchus pacificus genome provides a unique perspective on nematode lifestyle and parasitism.</title>
        <authorList>
            <person name="Dieterich C."/>
            <person name="Clifton S.W."/>
            <person name="Schuster L.N."/>
            <person name="Chinwalla A."/>
            <person name="Delehaunty K."/>
            <person name="Dinkelacker I."/>
            <person name="Fulton L."/>
            <person name="Fulton R."/>
            <person name="Godfrey J."/>
            <person name="Minx P."/>
            <person name="Mitreva M."/>
            <person name="Roeseler W."/>
            <person name="Tian H."/>
            <person name="Witte H."/>
            <person name="Yang S.P."/>
            <person name="Wilson R.K."/>
            <person name="Sommer R.J."/>
        </authorList>
    </citation>
    <scope>NUCLEOTIDE SEQUENCE [LARGE SCALE GENOMIC DNA]</scope>
    <source>
        <strain evidence="5">PS312</strain>
    </source>
</reference>
<evidence type="ECO:0000313" key="4">
    <source>
        <dbReference type="EnsemblMetazoa" id="PPA00360.1"/>
    </source>
</evidence>
<dbReference type="InterPro" id="IPR029063">
    <property type="entry name" value="SAM-dependent_MTases_sf"/>
</dbReference>
<reference evidence="4" key="2">
    <citation type="submission" date="2022-06" db="UniProtKB">
        <authorList>
            <consortium name="EnsemblMetazoa"/>
        </authorList>
    </citation>
    <scope>IDENTIFICATION</scope>
    <source>
        <strain evidence="4">PS312</strain>
    </source>
</reference>
<sequence length="811" mass="91090">MNRLILLLALVGVAAVFGCSSQKSGGCGCGGGGGGGGGCGCKYAARARGVLKLDGDAPVDEDFGEIYGLSIWKSSKIPSNITLDEAHDPNFHFKSCCAGRGLSGPCTARCNYDTYNQDLLQKMLIGADECPLDSLPEMHFCAAQGRDHSSCCRVKGVDSTYAGDKCLVFCDQVPDKFTPIDYTYAACFGKFDEMKQILNPRNRKRSVVALIAVILVLYIFLLKADKKDVDRYRETHNEVLRNLSEMRFQIIHEFCDSFGECFNVEDNYWNESGRLSVERAITVQSTPAYALTVVKLITPNVFTREYLNPMHWKIDKHFLVAPYNSLMAASGFMFGASFSLSLSDRFRAQRVLQIGMGGGSISNYLATIPANLSIDVVELQSTVYEVAKRFFDLTENERVRATIDDGVKFVDRAARDGIVYDAVLMDACDNSAIDNIPCPTAVFRDPQVIEHMSKVIVGPSGMLAVNILAIRDREVLEKQIEDLYQKSFAACFRLHFTADQSMLFCSNRKDFQWSANKKEILTRLHDYDGKARESASFSMNGIILHERNMDDLQDIFSPRILQARGVLKLDGDAPVDEDFGEIYGLSIWKSSKIPSNITLDEAHDPNFHFKSCCAGRGLSGPCTVRDRLMQLDEYRDFVARCNYDTYIQDLLQKMLIGADECPLDSLPEMHFCAAQGRDHSSCCRVKGVDSTYAGDKCLVFCDQVPDKFTPIDYTYAACFGKFDEMKHGMLAVNMLAMSDREVQERQIEDLYQISFVTCFHLHFTANQSMLFCSNRKDFQWSANKKEILARLHDYDRKTRTNVHEIVTRHNI</sequence>
<feature type="transmembrane region" description="Helical" evidence="1">
    <location>
        <begin position="318"/>
        <end position="340"/>
    </location>
</feature>
<proteinExistence type="predicted"/>
<dbReference type="PROSITE" id="PS51257">
    <property type="entry name" value="PROKAR_LIPOPROTEIN"/>
    <property type="match status" value="1"/>
</dbReference>
<feature type="transmembrane region" description="Helical" evidence="1">
    <location>
        <begin position="206"/>
        <end position="224"/>
    </location>
</feature>
<dbReference type="PANTHER" id="PTHR21679">
    <property type="entry name" value="DOMAIN OF UNKNOWN FUNCTION DB DOMAIN-CONTAINING PROTEIN-RELATED"/>
    <property type="match status" value="1"/>
</dbReference>
<dbReference type="Pfam" id="PF01682">
    <property type="entry name" value="DB"/>
    <property type="match status" value="2"/>
</dbReference>
<feature type="domain" description="Domain of unknown function DB" evidence="3">
    <location>
        <begin position="639"/>
        <end position="727"/>
    </location>
</feature>